<evidence type="ECO:0000313" key="2">
    <source>
        <dbReference type="EMBL" id="SEL44084.1"/>
    </source>
</evidence>
<feature type="transmembrane region" description="Helical" evidence="1">
    <location>
        <begin position="207"/>
        <end position="224"/>
    </location>
</feature>
<dbReference type="AlphaFoldDB" id="A0A1H7Q8T5"/>
<proteinExistence type="predicted"/>
<feature type="transmembrane region" description="Helical" evidence="1">
    <location>
        <begin position="25"/>
        <end position="43"/>
    </location>
</feature>
<evidence type="ECO:0000256" key="1">
    <source>
        <dbReference type="SAM" id="Phobius"/>
    </source>
</evidence>
<feature type="transmembrane region" description="Helical" evidence="1">
    <location>
        <begin position="135"/>
        <end position="153"/>
    </location>
</feature>
<feature type="transmembrane region" description="Helical" evidence="1">
    <location>
        <begin position="103"/>
        <end position="129"/>
    </location>
</feature>
<dbReference type="Proteomes" id="UP000198677">
    <property type="component" value="Unassembled WGS sequence"/>
</dbReference>
<feature type="transmembrane region" description="Helical" evidence="1">
    <location>
        <begin position="63"/>
        <end position="82"/>
    </location>
</feature>
<dbReference type="OrthoDB" id="164118at2"/>
<dbReference type="InterPro" id="IPR018688">
    <property type="entry name" value="PpoB2-like"/>
</dbReference>
<keyword evidence="1" id="KW-1133">Transmembrane helix</keyword>
<name>A0A1H7Q8T5_9NOCA</name>
<feature type="transmembrane region" description="Helical" evidence="1">
    <location>
        <begin position="182"/>
        <end position="201"/>
    </location>
</feature>
<keyword evidence="1" id="KW-0812">Transmembrane</keyword>
<organism evidence="2 3">
    <name type="scientific">Rhodococcus maanshanensis</name>
    <dbReference type="NCBI Taxonomy" id="183556"/>
    <lineage>
        <taxon>Bacteria</taxon>
        <taxon>Bacillati</taxon>
        <taxon>Actinomycetota</taxon>
        <taxon>Actinomycetes</taxon>
        <taxon>Mycobacteriales</taxon>
        <taxon>Nocardiaceae</taxon>
        <taxon>Rhodococcus</taxon>
    </lineage>
</organism>
<dbReference type="RefSeq" id="WP_072751355.1">
    <property type="nucleotide sequence ID" value="NZ_FOAW01000009.1"/>
</dbReference>
<evidence type="ECO:0000313" key="3">
    <source>
        <dbReference type="Proteomes" id="UP000198677"/>
    </source>
</evidence>
<dbReference type="EMBL" id="FOAW01000009">
    <property type="protein sequence ID" value="SEL44084.1"/>
    <property type="molecule type" value="Genomic_DNA"/>
</dbReference>
<dbReference type="Pfam" id="PF09948">
    <property type="entry name" value="PpoB2"/>
    <property type="match status" value="1"/>
</dbReference>
<keyword evidence="1" id="KW-0472">Membrane</keyword>
<gene>
    <name evidence="2" type="ORF">SAMN05444583_10971</name>
</gene>
<sequence>MTTAALRSPSTVARIRCFLRRHPEYGAVVAAAAAWASAIALHLGHAESTPTSVRHHGGTEAAIAPAPILLWALMCVAMMVPVSLPAIRHVGINSLRWRRQRAIAIFLAAYLGVWVACGLAALPVIAFVRGHLDDNVVLAMTVGAAAVWQLLPYQRRFLRACHRTVPLPPRGRRAAAGSARFGLRYGRACVGVCGPLMLVMAAVVDQALLAMVAITAVVACIKLLPRSDRLSGPIAFMLGTYALTLL</sequence>
<accession>A0A1H7Q8T5</accession>
<keyword evidence="3" id="KW-1185">Reference proteome</keyword>
<reference evidence="3" key="1">
    <citation type="submission" date="2016-10" db="EMBL/GenBank/DDBJ databases">
        <authorList>
            <person name="Varghese N."/>
            <person name="Submissions S."/>
        </authorList>
    </citation>
    <scope>NUCLEOTIDE SEQUENCE [LARGE SCALE GENOMIC DNA]</scope>
    <source>
        <strain evidence="3">DSM 44675</strain>
    </source>
</reference>
<protein>
    <submittedName>
        <fullName evidence="2">Predicted metal-binding membrane protein</fullName>
    </submittedName>
</protein>